<reference evidence="1 2" key="1">
    <citation type="submission" date="2019-01" db="EMBL/GenBank/DDBJ databases">
        <authorList>
            <person name="Sayadi A."/>
        </authorList>
    </citation>
    <scope>NUCLEOTIDE SEQUENCE [LARGE SCALE GENOMIC DNA]</scope>
</reference>
<organism evidence="1 2">
    <name type="scientific">Callosobruchus maculatus</name>
    <name type="common">Southern cowpea weevil</name>
    <name type="synonym">Pulse bruchid</name>
    <dbReference type="NCBI Taxonomy" id="64391"/>
    <lineage>
        <taxon>Eukaryota</taxon>
        <taxon>Metazoa</taxon>
        <taxon>Ecdysozoa</taxon>
        <taxon>Arthropoda</taxon>
        <taxon>Hexapoda</taxon>
        <taxon>Insecta</taxon>
        <taxon>Pterygota</taxon>
        <taxon>Neoptera</taxon>
        <taxon>Endopterygota</taxon>
        <taxon>Coleoptera</taxon>
        <taxon>Polyphaga</taxon>
        <taxon>Cucujiformia</taxon>
        <taxon>Chrysomeloidea</taxon>
        <taxon>Chrysomelidae</taxon>
        <taxon>Bruchinae</taxon>
        <taxon>Bruchini</taxon>
        <taxon>Callosobruchus</taxon>
    </lineage>
</organism>
<dbReference type="OrthoDB" id="6758157at2759"/>
<protein>
    <submittedName>
        <fullName evidence="1">Uncharacterized protein</fullName>
    </submittedName>
</protein>
<gene>
    <name evidence="1" type="ORF">CALMAC_LOCUS17403</name>
</gene>
<evidence type="ECO:0000313" key="1">
    <source>
        <dbReference type="EMBL" id="VEN59376.1"/>
    </source>
</evidence>
<evidence type="ECO:0000313" key="2">
    <source>
        <dbReference type="Proteomes" id="UP000410492"/>
    </source>
</evidence>
<sequence length="221" mass="26199">MTFYTNFSSASKSISFYKRTSSPVRRRRAPLAECQADAQYEKWCEYLHQPPKKLKVRGRSPVPKDFLAGHFVSTDSLTEDAEECHEESEERYDAGRDVWRFIYDPVVVEEHCDLNEDIVPEPSSDIYENPRMYDIDVSDIKRRLHEDIKFYKKTFRKRRTPKKNVPSTDEKEGLEIRFKDRLKVLFSKHSDWLKKTISTLKNRDAKRKHNEGYMGISFCKS</sequence>
<dbReference type="AlphaFoldDB" id="A0A653DGP4"/>
<proteinExistence type="predicted"/>
<dbReference type="Proteomes" id="UP000410492">
    <property type="component" value="Unassembled WGS sequence"/>
</dbReference>
<dbReference type="EMBL" id="CAACVG010011998">
    <property type="protein sequence ID" value="VEN59376.1"/>
    <property type="molecule type" value="Genomic_DNA"/>
</dbReference>
<name>A0A653DGP4_CALMS</name>
<accession>A0A653DGP4</accession>
<keyword evidence="2" id="KW-1185">Reference proteome</keyword>